<evidence type="ECO:0000259" key="1">
    <source>
        <dbReference type="Pfam" id="PF08240"/>
    </source>
</evidence>
<dbReference type="AlphaFoldDB" id="A0AAV9P8Z7"/>
<dbReference type="PANTHER" id="PTHR43482:SF1">
    <property type="entry name" value="PROTEIN AST1-RELATED"/>
    <property type="match status" value="1"/>
</dbReference>
<dbReference type="Gene3D" id="3.90.180.10">
    <property type="entry name" value="Medium-chain alcohol dehydrogenases, catalytic domain"/>
    <property type="match status" value="1"/>
</dbReference>
<evidence type="ECO:0000313" key="2">
    <source>
        <dbReference type="EMBL" id="KAK5169541.1"/>
    </source>
</evidence>
<dbReference type="PANTHER" id="PTHR43482">
    <property type="entry name" value="PROTEIN AST1-RELATED"/>
    <property type="match status" value="1"/>
</dbReference>
<dbReference type="InterPro" id="IPR052585">
    <property type="entry name" value="Lipid_raft_assoc_Zn_ADH"/>
</dbReference>
<keyword evidence="3" id="KW-1185">Reference proteome</keyword>
<reference evidence="2 3" key="1">
    <citation type="submission" date="2023-08" db="EMBL/GenBank/DDBJ databases">
        <title>Black Yeasts Isolated from many extreme environments.</title>
        <authorList>
            <person name="Coleine C."/>
            <person name="Stajich J.E."/>
            <person name="Selbmann L."/>
        </authorList>
    </citation>
    <scope>NUCLEOTIDE SEQUENCE [LARGE SCALE GENOMIC DNA]</scope>
    <source>
        <strain evidence="2 3">CCFEE 5935</strain>
    </source>
</reference>
<dbReference type="InterPro" id="IPR013154">
    <property type="entry name" value="ADH-like_N"/>
</dbReference>
<gene>
    <name evidence="2" type="ORF">LTR77_005517</name>
</gene>
<proteinExistence type="predicted"/>
<dbReference type="Proteomes" id="UP001337655">
    <property type="component" value="Unassembled WGS sequence"/>
</dbReference>
<sequence length="110" mass="11770">MAPRKQKAVFLDSVGSPVELGERDIPPPKAGEVMVKVNSTQLLPHDAYCRDRGIFIGHKLPFVLGSSIAGTVVEAGPDVNSFNSGDRVFGTSNLQHPTPDQAGLQEYAIL</sequence>
<dbReference type="InterPro" id="IPR011032">
    <property type="entry name" value="GroES-like_sf"/>
</dbReference>
<organism evidence="2 3">
    <name type="scientific">Saxophila tyrrhenica</name>
    <dbReference type="NCBI Taxonomy" id="1690608"/>
    <lineage>
        <taxon>Eukaryota</taxon>
        <taxon>Fungi</taxon>
        <taxon>Dikarya</taxon>
        <taxon>Ascomycota</taxon>
        <taxon>Pezizomycotina</taxon>
        <taxon>Dothideomycetes</taxon>
        <taxon>Dothideomycetidae</taxon>
        <taxon>Mycosphaerellales</taxon>
        <taxon>Extremaceae</taxon>
        <taxon>Saxophila</taxon>
    </lineage>
</organism>
<dbReference type="SUPFAM" id="SSF50129">
    <property type="entry name" value="GroES-like"/>
    <property type="match status" value="1"/>
</dbReference>
<dbReference type="Pfam" id="PF08240">
    <property type="entry name" value="ADH_N"/>
    <property type="match status" value="1"/>
</dbReference>
<protein>
    <recommendedName>
        <fullName evidence="1">Alcohol dehydrogenase-like N-terminal domain-containing protein</fullName>
    </recommendedName>
</protein>
<dbReference type="GeneID" id="89926858"/>
<evidence type="ECO:0000313" key="3">
    <source>
        <dbReference type="Proteomes" id="UP001337655"/>
    </source>
</evidence>
<comment type="caution">
    <text evidence="2">The sequence shown here is derived from an EMBL/GenBank/DDBJ whole genome shotgun (WGS) entry which is preliminary data.</text>
</comment>
<accession>A0AAV9P8Z7</accession>
<name>A0AAV9P8Z7_9PEZI</name>
<feature type="domain" description="Alcohol dehydrogenase-like N-terminal" evidence="1">
    <location>
        <begin position="30"/>
        <end position="89"/>
    </location>
</feature>
<dbReference type="EMBL" id="JAVRRT010000008">
    <property type="protein sequence ID" value="KAK5169541.1"/>
    <property type="molecule type" value="Genomic_DNA"/>
</dbReference>
<dbReference type="RefSeq" id="XP_064658887.1">
    <property type="nucleotide sequence ID" value="XM_064802762.1"/>
</dbReference>